<feature type="domain" description="Gem-associated protein 5 TPR" evidence="11">
    <location>
        <begin position="1187"/>
        <end position="1292"/>
    </location>
</feature>
<evidence type="ECO:0000256" key="7">
    <source>
        <dbReference type="ARBA" id="ARBA00023273"/>
    </source>
</evidence>
<dbReference type="InterPro" id="IPR011990">
    <property type="entry name" value="TPR-like_helical_dom_sf"/>
</dbReference>
<dbReference type="InterPro" id="IPR056456">
    <property type="entry name" value="Beta-prop_IFT80_2nd"/>
</dbReference>
<dbReference type="eggNOG" id="KOG3616">
    <property type="taxonomic scope" value="Eukaryota"/>
</dbReference>
<reference evidence="13" key="1">
    <citation type="journal article" date="2006" name="PLoS Biol.">
        <title>Macronuclear genome sequence of the ciliate Tetrahymena thermophila, a model eukaryote.</title>
        <authorList>
            <person name="Eisen J.A."/>
            <person name="Coyne R.S."/>
            <person name="Wu M."/>
            <person name="Wu D."/>
            <person name="Thiagarajan M."/>
            <person name="Wortman J.R."/>
            <person name="Badger J.H."/>
            <person name="Ren Q."/>
            <person name="Amedeo P."/>
            <person name="Jones K.M."/>
            <person name="Tallon L.J."/>
            <person name="Delcher A.L."/>
            <person name="Salzberg S.L."/>
            <person name="Silva J.C."/>
            <person name="Haas B.J."/>
            <person name="Majoros W.H."/>
            <person name="Farzad M."/>
            <person name="Carlton J.M."/>
            <person name="Smith R.K. Jr."/>
            <person name="Garg J."/>
            <person name="Pearlman R.E."/>
            <person name="Karrer K.M."/>
            <person name="Sun L."/>
            <person name="Manning G."/>
            <person name="Elde N.C."/>
            <person name="Turkewitz A.P."/>
            <person name="Asai D.J."/>
            <person name="Wilkes D.E."/>
            <person name="Wang Y."/>
            <person name="Cai H."/>
            <person name="Collins K."/>
            <person name="Stewart B.A."/>
            <person name="Lee S.R."/>
            <person name="Wilamowska K."/>
            <person name="Weinberg Z."/>
            <person name="Ruzzo W.L."/>
            <person name="Wloga D."/>
            <person name="Gaertig J."/>
            <person name="Frankel J."/>
            <person name="Tsao C.-C."/>
            <person name="Gorovsky M.A."/>
            <person name="Keeling P.J."/>
            <person name="Waller R.F."/>
            <person name="Patron N.J."/>
            <person name="Cherry J.M."/>
            <person name="Stover N.A."/>
            <person name="Krieger C.J."/>
            <person name="del Toro C."/>
            <person name="Ryder H.F."/>
            <person name="Williamson S.C."/>
            <person name="Barbeau R.A."/>
            <person name="Hamilton E.P."/>
            <person name="Orias E."/>
        </authorList>
    </citation>
    <scope>NUCLEOTIDE SEQUENCE [LARGE SCALE GENOMIC DNA]</scope>
    <source>
        <strain evidence="13">SB210</strain>
    </source>
</reference>
<proteinExistence type="inferred from homology"/>
<dbReference type="Proteomes" id="UP000009168">
    <property type="component" value="Unassembled WGS sequence"/>
</dbReference>
<evidence type="ECO:0000259" key="9">
    <source>
        <dbReference type="Pfam" id="PF23335"/>
    </source>
</evidence>
<evidence type="ECO:0000256" key="6">
    <source>
        <dbReference type="ARBA" id="ARBA00023069"/>
    </source>
</evidence>
<dbReference type="SUPFAM" id="SSF48452">
    <property type="entry name" value="TPR-like"/>
    <property type="match status" value="1"/>
</dbReference>
<dbReference type="HOGENOM" id="CLU_002716_0_0_1"/>
<dbReference type="InterPro" id="IPR056157">
    <property type="entry name" value="TPR_IFT80_172_dom"/>
</dbReference>
<evidence type="ECO:0000256" key="3">
    <source>
        <dbReference type="ARBA" id="ARBA00022574"/>
    </source>
</evidence>
<keyword evidence="2" id="KW-0217">Developmental protein</keyword>
<dbReference type="InterPro" id="IPR056421">
    <property type="entry name" value="TPR_GEMI5"/>
</dbReference>
<gene>
    <name evidence="12" type="ORF">TTHERM_00089240</name>
</gene>
<dbReference type="GO" id="GO:0036064">
    <property type="term" value="C:ciliary basal body"/>
    <property type="evidence" value="ECO:0007669"/>
    <property type="project" value="TreeGrafter"/>
</dbReference>
<dbReference type="Pfam" id="PF23335">
    <property type="entry name" value="Beta-prop_IFT80_2nd"/>
    <property type="match status" value="1"/>
</dbReference>
<dbReference type="GeneID" id="7841700"/>
<dbReference type="SUPFAM" id="SSF69322">
    <property type="entry name" value="Tricorn protease domain 2"/>
    <property type="match status" value="1"/>
</dbReference>
<evidence type="ECO:0000256" key="5">
    <source>
        <dbReference type="ARBA" id="ARBA00022803"/>
    </source>
</evidence>
<evidence type="ECO:0000313" key="12">
    <source>
        <dbReference type="EMBL" id="EAR92529.2"/>
    </source>
</evidence>
<evidence type="ECO:0000313" key="13">
    <source>
        <dbReference type="Proteomes" id="UP000009168"/>
    </source>
</evidence>
<keyword evidence="3" id="KW-0853">WD repeat</keyword>
<dbReference type="Pfam" id="PF23387">
    <property type="entry name" value="TPR_IFT80_172"/>
    <property type="match status" value="1"/>
</dbReference>
<dbReference type="FunFam" id="2.130.10.10:FF:003383">
    <property type="entry name" value="Uncharacterized protein"/>
    <property type="match status" value="1"/>
</dbReference>
<dbReference type="PANTHER" id="PTHR15722">
    <property type="entry name" value="IFT140/172-RELATED"/>
    <property type="match status" value="1"/>
</dbReference>
<comment type="similarity">
    <text evidence="8">Belongs to the IFT172 family.</text>
</comment>
<evidence type="ECO:0000256" key="2">
    <source>
        <dbReference type="ARBA" id="ARBA00022473"/>
    </source>
</evidence>
<dbReference type="Pfam" id="PF23774">
    <property type="entry name" value="TPR_GEMI5"/>
    <property type="match status" value="1"/>
</dbReference>
<dbReference type="STRING" id="312017.Q236H1"/>
<dbReference type="InterPro" id="IPR001680">
    <property type="entry name" value="WD40_rpt"/>
</dbReference>
<evidence type="ECO:0000259" key="10">
    <source>
        <dbReference type="Pfam" id="PF23387"/>
    </source>
</evidence>
<dbReference type="RefSeq" id="XP_001012774.2">
    <property type="nucleotide sequence ID" value="XM_001012774.2"/>
</dbReference>
<comment type="subcellular location">
    <subcellularLocation>
        <location evidence="1">Cell projection</location>
        <location evidence="1">Cilium</location>
    </subcellularLocation>
</comment>
<keyword evidence="4" id="KW-0677">Repeat</keyword>
<dbReference type="Gene3D" id="1.25.40.470">
    <property type="match status" value="5"/>
</dbReference>
<dbReference type="GO" id="GO:0030992">
    <property type="term" value="C:intraciliary transport particle B"/>
    <property type="evidence" value="ECO:0007669"/>
    <property type="project" value="TreeGrafter"/>
</dbReference>
<dbReference type="GO" id="GO:0005930">
    <property type="term" value="C:axoneme"/>
    <property type="evidence" value="ECO:0007669"/>
    <property type="project" value="TreeGrafter"/>
</dbReference>
<dbReference type="GO" id="GO:0042073">
    <property type="term" value="P:intraciliary transport"/>
    <property type="evidence" value="ECO:0007669"/>
    <property type="project" value="TreeGrafter"/>
</dbReference>
<protein>
    <submittedName>
        <fullName evidence="12">Intraflagellar transporter, putative</fullName>
    </submittedName>
</protein>
<dbReference type="EMBL" id="GG662749">
    <property type="protein sequence ID" value="EAR92529.2"/>
    <property type="molecule type" value="Genomic_DNA"/>
</dbReference>
<keyword evidence="6" id="KW-0969">Cilium</keyword>
<dbReference type="FunFam" id="1.25.40.470:FF:000008">
    <property type="entry name" value="Intraflagellar transport protein 172 homolog"/>
    <property type="match status" value="1"/>
</dbReference>
<sequence>MHKKKIKPFRNTNNYQFPKRGFIVLIFQIEQISNFQKRKKIKKQNKKEIIKVFALILQSKEMKLAYFGNIIPPVDGMQKISSVAWSPNQHGPKKLAVCTAERVVHLFDEQGQRRDKFMTKPSDKGQKSYVVRAVAFSPDSEKVAVAQSDNIVFVYKIGKEWGEKKSICNKFPTSSSVTCLCWPHERAGEVIFGLAEGKVKSGILRSNKSQVMYSTDSYVVSLAACKDGENFVSGHLDGTIYAFGKKIVVHHSIPYALGWGEHVVAAGNDGKVSFYDAYGNHIQRFDYTNDDKIREFTIAAFNPSGDTVVLGNFNRFYIYHYNSRRSLWEEIGVKQIENYYTVTALAWKNDGSKLVTGSLCGSVDWYNASFKMINYKGKFELNYVSPSQIVVKTLSSGRKSVVRSAQGAEITKINIFQDRFAVGNTYDTIIVADLEVDKCSEIPWRNDGKEKYDFSNPGVCMVFSSGELTLIEYGNNEPLGNCRTEHMKTNLISARLNYHSVKQTKMIAYLLDLQTIYIQDLMSNSNIGQILHDSKIDFLELNTHANKLLFRDKRRQLYLYNIKTQTKNTLLSYCSYAQWVPESDVVVAQNRQNLCVWYSIENPDKVTIYNIKGEVESIERNGGKTDVMVNEGNNVVPYSLDESLINFGFAIESGDLEKAATILDPLEMNADTEANWKTLSKLALEEQNIIVAEHCYASLGDICKASYLRKISKLARESEEGINYYKAQAKLAILDKQFHRAEAILLDHEEVEEAMEMYQELHKWDESIKIAEKKNHPQVRELKENYYTWLLKTKQEAKAAEVKENERDFNKAVQLYLQGNLPAKAANVVFTYDHSFPQDILENIAVALKNAGMYERAGEFYEQMEQYPKALQMYREGNSYKKAIDLAKRVQPNLVRELEERCGDWLVSQKQTESAVNHYIEAGSFQKAIEASINSRQWSKAIQLLQHQSPEMARPFYRQIAKHYADVRQYDFGEKYYLKAGLAVEAFEMYAKASKWEHALRVARENLPETEIVQLYVKQAIKFQEQNLYKEAEKLYCQVDEYDRAIDMYQRSEQYESMLRLVAKYRPKQLRDTHLQIGQRLQRAGNLKQAEHHYIEAGAWHAAVDMYQSNGNWEDAVRCCKLYGSDKETCELAKQWAETLGPDAGMKILLKYNLIDAVIEYLCDRKEFDEAFRMAQKAIHKKPDVHLKYAFELEDNKRYKEAEEHFIKAGKPEEAINMYEHLSDFQAALQVAKVHQKQSISMILMNQARTFIEKREYKKAENCFIQAKKPELAVKMYKDIQNWQEAFRVAKKEAPHLVSELTSQHQQVGRGGAMTGEDYIQNARVSEDSRDYNKAIDSYLNVTPENCDENTVVAVWNKAIQIAQTYVKERLQEVVLIVAKGLQNLNKADQAADIYENFGFYQEASQLYLELRNYAKAKQCAQQVNNPSFQQKMIARIQQLQMTEQQNTGDTRGMIEGGHVDQAIEMMIQKGDWRQALDTAQNQGAEILAKIMRRYVKFTMESGKFGETIEAYAHYGMQLIPENFKHYINLCLEIFVECDPKEINSLRTALYNFYKLLQGSKVDQSQEGRQFQRYLTIAHLANLKNVYEKKNMSALYARTSISMLRYGDLIRMDKLFYDAGVACKKQNWLTYAFVILNRYLDIFEVIEDPNSADTGDNQVFLNTDIPSPYQVELIPEKNLVDSNQIEGIRNWILEVSCNSKIEKDLPIRSCESCRTQIYEGCQTCPKCKTEAEVCILTGQPLLKGTFVNCRSCGKGGLKEYWSMYLQNFANCPWCNNPPN</sequence>
<evidence type="ECO:0000256" key="8">
    <source>
        <dbReference type="ARBA" id="ARBA00038130"/>
    </source>
</evidence>
<dbReference type="InterPro" id="IPR036322">
    <property type="entry name" value="WD40_repeat_dom_sf"/>
</dbReference>
<dbReference type="KEGG" id="tet:TTHERM_00089240"/>
<evidence type="ECO:0000259" key="11">
    <source>
        <dbReference type="Pfam" id="PF23774"/>
    </source>
</evidence>
<dbReference type="InterPro" id="IPR015943">
    <property type="entry name" value="WD40/YVTN_repeat-like_dom_sf"/>
</dbReference>
<dbReference type="OrthoDB" id="2186662at2759"/>
<dbReference type="PANTHER" id="PTHR15722:SF2">
    <property type="entry name" value="INTRAFLAGELLAR TRANSPORT PROTEIN 172 HOMOLOG"/>
    <property type="match status" value="1"/>
</dbReference>
<evidence type="ECO:0000256" key="4">
    <source>
        <dbReference type="ARBA" id="ARBA00022737"/>
    </source>
</evidence>
<keyword evidence="7" id="KW-0966">Cell projection</keyword>
<keyword evidence="13" id="KW-1185">Reference proteome</keyword>
<dbReference type="Pfam" id="PF00400">
    <property type="entry name" value="WD40"/>
    <property type="match status" value="1"/>
</dbReference>
<dbReference type="SMART" id="SM00320">
    <property type="entry name" value="WD40"/>
    <property type="match status" value="4"/>
</dbReference>
<dbReference type="InParanoid" id="Q236H1"/>
<feature type="domain" description="IFT80/172/WDR35 TPR" evidence="10">
    <location>
        <begin position="676"/>
        <end position="776"/>
    </location>
</feature>
<organism evidence="12 13">
    <name type="scientific">Tetrahymena thermophila (strain SB210)</name>
    <dbReference type="NCBI Taxonomy" id="312017"/>
    <lineage>
        <taxon>Eukaryota</taxon>
        <taxon>Sar</taxon>
        <taxon>Alveolata</taxon>
        <taxon>Ciliophora</taxon>
        <taxon>Intramacronucleata</taxon>
        <taxon>Oligohymenophorea</taxon>
        <taxon>Hymenostomatida</taxon>
        <taxon>Tetrahymenina</taxon>
        <taxon>Tetrahymenidae</taxon>
        <taxon>Tetrahymena</taxon>
    </lineage>
</organism>
<keyword evidence="5" id="KW-0802">TPR repeat</keyword>
<feature type="domain" description="IFT80 second beta-propeller" evidence="9">
    <location>
        <begin position="511"/>
        <end position="599"/>
    </location>
</feature>
<dbReference type="SUPFAM" id="SSF50978">
    <property type="entry name" value="WD40 repeat-like"/>
    <property type="match status" value="1"/>
</dbReference>
<accession>Q236H1</accession>
<name>Q236H1_TETTS</name>
<evidence type="ECO:0000256" key="1">
    <source>
        <dbReference type="ARBA" id="ARBA00004138"/>
    </source>
</evidence>
<dbReference type="Gene3D" id="2.130.10.10">
    <property type="entry name" value="YVTN repeat-like/Quinoprotein amine dehydrogenase"/>
    <property type="match status" value="2"/>
</dbReference>